<name>A0A553PK61_TIGCA</name>
<dbReference type="EMBL" id="VCGU01000003">
    <property type="protein sequence ID" value="TRY78075.1"/>
    <property type="molecule type" value="Genomic_DNA"/>
</dbReference>
<dbReference type="AlphaFoldDB" id="A0A553PK61"/>
<feature type="region of interest" description="Disordered" evidence="3">
    <location>
        <begin position="314"/>
        <end position="359"/>
    </location>
</feature>
<organism evidence="5 6">
    <name type="scientific">Tigriopus californicus</name>
    <name type="common">Marine copepod</name>
    <dbReference type="NCBI Taxonomy" id="6832"/>
    <lineage>
        <taxon>Eukaryota</taxon>
        <taxon>Metazoa</taxon>
        <taxon>Ecdysozoa</taxon>
        <taxon>Arthropoda</taxon>
        <taxon>Crustacea</taxon>
        <taxon>Multicrustacea</taxon>
        <taxon>Hexanauplia</taxon>
        <taxon>Copepoda</taxon>
        <taxon>Harpacticoida</taxon>
        <taxon>Harpacticidae</taxon>
        <taxon>Tigriopus</taxon>
    </lineage>
</organism>
<dbReference type="Proteomes" id="UP000318571">
    <property type="component" value="Chromosome 11"/>
</dbReference>
<dbReference type="SMART" id="SM00339">
    <property type="entry name" value="FH"/>
    <property type="match status" value="1"/>
</dbReference>
<dbReference type="PANTHER" id="PTHR46617:SF3">
    <property type="entry name" value="FORKHEAD BOX PROTEIN G1"/>
    <property type="match status" value="1"/>
</dbReference>
<evidence type="ECO:0000256" key="2">
    <source>
        <dbReference type="PROSITE-ProRule" id="PRU00089"/>
    </source>
</evidence>
<accession>A0A553PK61</accession>
<evidence type="ECO:0000259" key="4">
    <source>
        <dbReference type="PROSITE" id="PS50039"/>
    </source>
</evidence>
<feature type="region of interest" description="Disordered" evidence="3">
    <location>
        <begin position="1"/>
        <end position="21"/>
    </location>
</feature>
<dbReference type="Pfam" id="PF00250">
    <property type="entry name" value="Forkhead"/>
    <property type="match status" value="1"/>
</dbReference>
<feature type="domain" description="Fork-head" evidence="4">
    <location>
        <begin position="134"/>
        <end position="228"/>
    </location>
</feature>
<dbReference type="FunFam" id="1.10.10.10:FF:000135">
    <property type="entry name" value="forkhead box protein G1"/>
    <property type="match status" value="1"/>
</dbReference>
<dbReference type="STRING" id="6832.A0A553PK61"/>
<sequence length="470" mass="50019">MSPESQRSKSSQGGKNSSAPLMSAFSIRSILDDRSVVNDDSEVRHSILRNNNDDESKASPKLFEDEDEPLSDDFVDVDGEECDTASSDEALIDTAERKKGGDTASNVKEDKSEPEKELTPEEKAKLEEKKKNEKPPFSYNALIMMAIRQSPEKRLTLNGIYEYIIKSFPYYRNNKQGWQNSIRHNLSLNKCFIKVPRHYDDPGKGNYWMIDPAADDVFIGGTTGKLRRRNTSASRSRLAAFKRSFALGFPPGYPGAWPPGLGGHSLPGFVRYGPPFGGLPGLAAMAAAGAANHNPYLSSVLKSSVALSSSLQVPSSQASGMGSDHGMPLSSDSSSRLGSLQPPHGLSPMHPSGMRSPLMPIPTTSSLLFPPMGSNSPYSLYSGLRSLGALQGASFSHFGALSANAAAAAAAAAASAMRPPPNGANGGGLSPTASIGSQGSPRESVERGVSPPRFSPDPRRASMENSPSIC</sequence>
<feature type="compositionally biased region" description="Basic and acidic residues" evidence="3">
    <location>
        <begin position="94"/>
        <end position="132"/>
    </location>
</feature>
<feature type="region of interest" description="Disordered" evidence="3">
    <location>
        <begin position="416"/>
        <end position="470"/>
    </location>
</feature>
<dbReference type="PROSITE" id="PS00657">
    <property type="entry name" value="FORK_HEAD_1"/>
    <property type="match status" value="1"/>
</dbReference>
<dbReference type="InterPro" id="IPR030456">
    <property type="entry name" value="TF_fork_head_CS_2"/>
</dbReference>
<dbReference type="GO" id="GO:0005634">
    <property type="term" value="C:nucleus"/>
    <property type="evidence" value="ECO:0007669"/>
    <property type="project" value="UniProtKB-SubCell"/>
</dbReference>
<gene>
    <name evidence="5" type="ORF">TCAL_09459</name>
</gene>
<evidence type="ECO:0000313" key="6">
    <source>
        <dbReference type="Proteomes" id="UP000318571"/>
    </source>
</evidence>
<dbReference type="PRINTS" id="PR00053">
    <property type="entry name" value="FORKHEAD"/>
</dbReference>
<feature type="compositionally biased region" description="Low complexity" evidence="3">
    <location>
        <begin position="329"/>
        <end position="340"/>
    </location>
</feature>
<comment type="caution">
    <text evidence="5">The sequence shown here is derived from an EMBL/GenBank/DDBJ whole genome shotgun (WGS) entry which is preliminary data.</text>
</comment>
<keyword evidence="2" id="KW-0539">Nucleus</keyword>
<dbReference type="GO" id="GO:1990837">
    <property type="term" value="F:sequence-specific double-stranded DNA binding"/>
    <property type="evidence" value="ECO:0007669"/>
    <property type="project" value="TreeGrafter"/>
</dbReference>
<feature type="DNA-binding region" description="Fork-head" evidence="2">
    <location>
        <begin position="134"/>
        <end position="228"/>
    </location>
</feature>
<dbReference type="InterPro" id="IPR018122">
    <property type="entry name" value="TF_fork_head_CS_1"/>
</dbReference>
<dbReference type="InterPro" id="IPR036390">
    <property type="entry name" value="WH_DNA-bd_sf"/>
</dbReference>
<dbReference type="Gene3D" id="1.10.10.10">
    <property type="entry name" value="Winged helix-like DNA-binding domain superfamily/Winged helix DNA-binding domain"/>
    <property type="match status" value="1"/>
</dbReference>
<dbReference type="PROSITE" id="PS50039">
    <property type="entry name" value="FORK_HEAD_3"/>
    <property type="match status" value="1"/>
</dbReference>
<protein>
    <recommendedName>
        <fullName evidence="4">Fork-head domain-containing protein</fullName>
    </recommendedName>
</protein>
<dbReference type="GO" id="GO:0003700">
    <property type="term" value="F:DNA-binding transcription factor activity"/>
    <property type="evidence" value="ECO:0007669"/>
    <property type="project" value="InterPro"/>
</dbReference>
<proteinExistence type="predicted"/>
<feature type="region of interest" description="Disordered" evidence="3">
    <location>
        <begin position="33"/>
        <end position="132"/>
    </location>
</feature>
<feature type="compositionally biased region" description="Polar residues" evidence="3">
    <location>
        <begin position="1"/>
        <end position="20"/>
    </location>
</feature>
<feature type="compositionally biased region" description="Acidic residues" evidence="3">
    <location>
        <begin position="64"/>
        <end position="83"/>
    </location>
</feature>
<dbReference type="PROSITE" id="PS00658">
    <property type="entry name" value="FORK_HEAD_2"/>
    <property type="match status" value="1"/>
</dbReference>
<reference evidence="5 6" key="1">
    <citation type="journal article" date="2018" name="Nat. Ecol. Evol.">
        <title>Genomic signatures of mitonuclear coevolution across populations of Tigriopus californicus.</title>
        <authorList>
            <person name="Barreto F.S."/>
            <person name="Watson E.T."/>
            <person name="Lima T.G."/>
            <person name="Willett C.S."/>
            <person name="Edmands S."/>
            <person name="Li W."/>
            <person name="Burton R.S."/>
        </authorList>
    </citation>
    <scope>NUCLEOTIDE SEQUENCE [LARGE SCALE GENOMIC DNA]</scope>
    <source>
        <strain evidence="5 6">San Diego</strain>
    </source>
</reference>
<feature type="compositionally biased region" description="Basic and acidic residues" evidence="3">
    <location>
        <begin position="33"/>
        <end position="58"/>
    </location>
</feature>
<dbReference type="GO" id="GO:0006357">
    <property type="term" value="P:regulation of transcription by RNA polymerase II"/>
    <property type="evidence" value="ECO:0007669"/>
    <property type="project" value="TreeGrafter"/>
</dbReference>
<dbReference type="SUPFAM" id="SSF46785">
    <property type="entry name" value="Winged helix' DNA-binding domain"/>
    <property type="match status" value="1"/>
</dbReference>
<dbReference type="InterPro" id="IPR047208">
    <property type="entry name" value="FOXG1"/>
</dbReference>
<evidence type="ECO:0000313" key="5">
    <source>
        <dbReference type="EMBL" id="TRY78075.1"/>
    </source>
</evidence>
<evidence type="ECO:0000256" key="1">
    <source>
        <dbReference type="ARBA" id="ARBA00023125"/>
    </source>
</evidence>
<feature type="compositionally biased region" description="Polar residues" evidence="3">
    <location>
        <begin position="431"/>
        <end position="441"/>
    </location>
</feature>
<dbReference type="PANTHER" id="PTHR46617">
    <property type="entry name" value="FORKHEAD BOX PROTEIN G1"/>
    <property type="match status" value="1"/>
</dbReference>
<dbReference type="CDD" id="cd20021">
    <property type="entry name" value="FH_FOXG"/>
    <property type="match status" value="1"/>
</dbReference>
<dbReference type="InterPro" id="IPR001766">
    <property type="entry name" value="Fork_head_dom"/>
</dbReference>
<keyword evidence="1 2" id="KW-0238">DNA-binding</keyword>
<keyword evidence="6" id="KW-1185">Reference proteome</keyword>
<dbReference type="InterPro" id="IPR036388">
    <property type="entry name" value="WH-like_DNA-bd_sf"/>
</dbReference>
<comment type="subcellular location">
    <subcellularLocation>
        <location evidence="2">Nucleus</location>
    </subcellularLocation>
</comment>
<evidence type="ECO:0000256" key="3">
    <source>
        <dbReference type="SAM" id="MobiDB-lite"/>
    </source>
</evidence>